<evidence type="ECO:0000259" key="9">
    <source>
        <dbReference type="Pfam" id="PF00924"/>
    </source>
</evidence>
<feature type="compositionally biased region" description="Acidic residues" evidence="7">
    <location>
        <begin position="836"/>
        <end position="845"/>
    </location>
</feature>
<dbReference type="AlphaFoldDB" id="A0A443K827"/>
<dbReference type="Gene3D" id="3.30.70.100">
    <property type="match status" value="1"/>
</dbReference>
<keyword evidence="6 8" id="KW-0472">Membrane</keyword>
<dbReference type="InterPro" id="IPR011014">
    <property type="entry name" value="MscS_channel_TM-2"/>
</dbReference>
<evidence type="ECO:0000256" key="2">
    <source>
        <dbReference type="ARBA" id="ARBA00008017"/>
    </source>
</evidence>
<feature type="transmembrane region" description="Helical" evidence="8">
    <location>
        <begin position="292"/>
        <end position="310"/>
    </location>
</feature>
<dbReference type="OrthoDB" id="9799209at2"/>
<dbReference type="Pfam" id="PF00924">
    <property type="entry name" value="MS_channel_2nd"/>
    <property type="match status" value="1"/>
</dbReference>
<evidence type="ECO:0000256" key="8">
    <source>
        <dbReference type="SAM" id="Phobius"/>
    </source>
</evidence>
<feature type="transmembrane region" description="Helical" evidence="8">
    <location>
        <begin position="535"/>
        <end position="560"/>
    </location>
</feature>
<dbReference type="Pfam" id="PF12607">
    <property type="entry name" value="DUF3772"/>
    <property type="match status" value="1"/>
</dbReference>
<dbReference type="SUPFAM" id="SSF82689">
    <property type="entry name" value="Mechanosensitive channel protein MscS (YggB), C-terminal domain"/>
    <property type="match status" value="1"/>
</dbReference>
<dbReference type="InterPro" id="IPR052702">
    <property type="entry name" value="MscS-like_channel"/>
</dbReference>
<proteinExistence type="inferred from homology"/>
<gene>
    <name evidence="12" type="ORF">D2T31_12585</name>
</gene>
<comment type="similarity">
    <text evidence="2">Belongs to the MscS (TC 1.A.23) family.</text>
</comment>
<feature type="compositionally biased region" description="Basic and acidic residues" evidence="7">
    <location>
        <begin position="803"/>
        <end position="814"/>
    </location>
</feature>
<evidence type="ECO:0000256" key="1">
    <source>
        <dbReference type="ARBA" id="ARBA00004651"/>
    </source>
</evidence>
<keyword evidence="5 8" id="KW-1133">Transmembrane helix</keyword>
<dbReference type="Proteomes" id="UP000285295">
    <property type="component" value="Unassembled WGS sequence"/>
</dbReference>
<dbReference type="InterPro" id="IPR011066">
    <property type="entry name" value="MscS_channel_C_sf"/>
</dbReference>
<dbReference type="InterPro" id="IPR010920">
    <property type="entry name" value="LSM_dom_sf"/>
</dbReference>
<dbReference type="InterPro" id="IPR006686">
    <property type="entry name" value="MscS_channel_CS"/>
</dbReference>
<accession>A0A443K827</accession>
<feature type="transmembrane region" description="Helical" evidence="8">
    <location>
        <begin position="212"/>
        <end position="229"/>
    </location>
</feature>
<dbReference type="GO" id="GO:0008381">
    <property type="term" value="F:mechanosensitive monoatomic ion channel activity"/>
    <property type="evidence" value="ECO:0007669"/>
    <property type="project" value="UniProtKB-ARBA"/>
</dbReference>
<evidence type="ECO:0000256" key="7">
    <source>
        <dbReference type="SAM" id="MobiDB-lite"/>
    </source>
</evidence>
<keyword evidence="3" id="KW-1003">Cell membrane</keyword>
<reference evidence="12 13" key="2">
    <citation type="submission" date="2019-01" db="EMBL/GenBank/DDBJ databases">
        <authorList>
            <person name="Li Y."/>
        </authorList>
    </citation>
    <scope>NUCLEOTIDE SEQUENCE [LARGE SCALE GENOMIC DNA]</scope>
    <source>
        <strain evidence="12 13">D19-10-3-21</strain>
    </source>
</reference>
<dbReference type="Pfam" id="PF21082">
    <property type="entry name" value="MS_channel_3rd"/>
    <property type="match status" value="1"/>
</dbReference>
<dbReference type="SUPFAM" id="SSF50182">
    <property type="entry name" value="Sm-like ribonucleoproteins"/>
    <property type="match status" value="1"/>
</dbReference>
<comment type="subcellular location">
    <subcellularLocation>
        <location evidence="1">Cell membrane</location>
        <topology evidence="1">Multi-pass membrane protein</topology>
    </subcellularLocation>
</comment>
<dbReference type="EMBL" id="SAUX01000013">
    <property type="protein sequence ID" value="RWR28937.1"/>
    <property type="molecule type" value="Genomic_DNA"/>
</dbReference>
<name>A0A443K827_9RHOB</name>
<feature type="domain" description="Mechanosensitive ion channel MscS" evidence="9">
    <location>
        <begin position="626"/>
        <end position="693"/>
    </location>
</feature>
<reference evidence="12 13" key="1">
    <citation type="submission" date="2019-01" db="EMBL/GenBank/DDBJ databases">
        <title>Sinorhodobacter populi sp. nov. isolated from the symptomatic bark tissue of Populus euramericana canker.</title>
        <authorList>
            <person name="Xu G."/>
        </authorList>
    </citation>
    <scope>NUCLEOTIDE SEQUENCE [LARGE SCALE GENOMIC DNA]</scope>
    <source>
        <strain evidence="12 13">D19-10-3-21</strain>
    </source>
</reference>
<dbReference type="PANTHER" id="PTHR30347">
    <property type="entry name" value="POTASSIUM CHANNEL RELATED"/>
    <property type="match status" value="1"/>
</dbReference>
<dbReference type="InterPro" id="IPR006685">
    <property type="entry name" value="MscS_channel_2nd"/>
</dbReference>
<evidence type="ECO:0000256" key="5">
    <source>
        <dbReference type="ARBA" id="ARBA00022989"/>
    </source>
</evidence>
<evidence type="ECO:0000259" key="10">
    <source>
        <dbReference type="Pfam" id="PF12607"/>
    </source>
</evidence>
<dbReference type="PANTHER" id="PTHR30347:SF1">
    <property type="entry name" value="MECHANOSENSITIVE CHANNEL MSCK"/>
    <property type="match status" value="1"/>
</dbReference>
<evidence type="ECO:0000256" key="4">
    <source>
        <dbReference type="ARBA" id="ARBA00022692"/>
    </source>
</evidence>
<feature type="transmembrane region" description="Helical" evidence="8">
    <location>
        <begin position="428"/>
        <end position="447"/>
    </location>
</feature>
<feature type="transmembrane region" description="Helical" evidence="8">
    <location>
        <begin position="495"/>
        <end position="515"/>
    </location>
</feature>
<dbReference type="GO" id="GO:0005886">
    <property type="term" value="C:plasma membrane"/>
    <property type="evidence" value="ECO:0007669"/>
    <property type="project" value="UniProtKB-SubCell"/>
</dbReference>
<dbReference type="InterPro" id="IPR049278">
    <property type="entry name" value="MS_channel_C"/>
</dbReference>
<feature type="region of interest" description="Disordered" evidence="7">
    <location>
        <begin position="799"/>
        <end position="845"/>
    </location>
</feature>
<evidence type="ECO:0000256" key="3">
    <source>
        <dbReference type="ARBA" id="ARBA00022475"/>
    </source>
</evidence>
<dbReference type="InterPro" id="IPR023408">
    <property type="entry name" value="MscS_beta-dom_sf"/>
</dbReference>
<evidence type="ECO:0000259" key="11">
    <source>
        <dbReference type="Pfam" id="PF21082"/>
    </source>
</evidence>
<dbReference type="PROSITE" id="PS01246">
    <property type="entry name" value="UPF0003"/>
    <property type="match status" value="1"/>
</dbReference>
<feature type="transmembrane region" description="Helical" evidence="8">
    <location>
        <begin position="250"/>
        <end position="272"/>
    </location>
</feature>
<evidence type="ECO:0000313" key="12">
    <source>
        <dbReference type="EMBL" id="RWR28937.1"/>
    </source>
</evidence>
<feature type="transmembrane region" description="Helical" evidence="8">
    <location>
        <begin position="379"/>
        <end position="397"/>
    </location>
</feature>
<dbReference type="InterPro" id="IPR022249">
    <property type="entry name" value="DUF3772"/>
</dbReference>
<sequence>MDGPSGAARSGGVRRMILTILRSLAVALLLAFPLSAQDIQAPDYDAWTKAAESAEALVADGTATDTRLSTVRADMVKWRSEFTEAQSINSDQIAAAKNQIAALGDPPAEGATEDPAIAERRKTLNEGLAKLQAPGITAGEAASRADGIIRGIDKIVRERQADKLLRISPSVFNPHNWATAGSMLGWMGKWISDETRWRLMQSATYNNLRENAPLIAALVLASAVLMLRGSRWMMWVARWMTQKTALRGRGLVTGFVSLGQVALPVVGALLLTNALKLTTMLGPIMTAFFQELPLVLLVVTAAWWLGARIFPINSETPSVLGFTDDGRAEGRVHTAMMSFMLALQYLLEHWISPRAENYLGGAGRVGAEKASEIAESAEASLAVLQLPLLIVAGLALFRMGQLMRHQLAIMQSQDDAAAFRQNLLRWTATLLIVIGVVSPVLGLIGYVAAANALLWPTIVTLGVIATIAVLQAYVTDIYAVLTHSEDNKGEALAPILFGVVLGLLSLPVIALVWGARPEELTELWARFLDGFPVGGVRISPGSFLAFAVVFVIGYMITRMLQGALRSTILPKTRLDRGGQNAIVSGAGYIGIFLAAVLAISIAGINLSSLAIVAGALSVGVGFGLQTIVQNFVSGIILLVERPVSEGDWIEVGGQQGIVKSISVRSTRIETFDRSEVVIPNASLITGSVTNMTRTNKHGRVVIKVGVAYGTDTRKVITILKEIAEGHPLVMMNPGPAVQFTDLGADSLNFAIYAVLSDVNFGGSVKSEMLHQIVERFAKEGIEIPFAQRDLWLRNPETLARAMAHPETEAPKAEPEPEAEPAGEPAPDKVSVPLSDNDGEEEGDRR</sequence>
<comment type="caution">
    <text evidence="12">The sequence shown here is derived from an EMBL/GenBank/DDBJ whole genome shotgun (WGS) entry which is preliminary data.</text>
</comment>
<feature type="domain" description="Mechanosensitive ion channel MscS C-terminal" evidence="11">
    <location>
        <begin position="700"/>
        <end position="783"/>
    </location>
</feature>
<protein>
    <submittedName>
        <fullName evidence="12">Mechanosensitive ion channel family protein</fullName>
    </submittedName>
</protein>
<dbReference type="SUPFAM" id="SSF82861">
    <property type="entry name" value="Mechanosensitive channel protein MscS (YggB), transmembrane region"/>
    <property type="match status" value="1"/>
</dbReference>
<feature type="domain" description="DUF3772" evidence="10">
    <location>
        <begin position="137"/>
        <end position="181"/>
    </location>
</feature>
<evidence type="ECO:0000256" key="6">
    <source>
        <dbReference type="ARBA" id="ARBA00023136"/>
    </source>
</evidence>
<feature type="transmembrane region" description="Helical" evidence="8">
    <location>
        <begin position="453"/>
        <end position="474"/>
    </location>
</feature>
<feature type="transmembrane region" description="Helical" evidence="8">
    <location>
        <begin position="581"/>
        <end position="604"/>
    </location>
</feature>
<keyword evidence="4 8" id="KW-0812">Transmembrane</keyword>
<evidence type="ECO:0000313" key="13">
    <source>
        <dbReference type="Proteomes" id="UP000285295"/>
    </source>
</evidence>
<dbReference type="Gene3D" id="1.10.287.1260">
    <property type="match status" value="1"/>
</dbReference>
<feature type="transmembrane region" description="Helical" evidence="8">
    <location>
        <begin position="610"/>
        <end position="639"/>
    </location>
</feature>
<organism evidence="12 13">
    <name type="scientific">Paenirhodobacter populi</name>
    <dbReference type="NCBI Taxonomy" id="2306993"/>
    <lineage>
        <taxon>Bacteria</taxon>
        <taxon>Pseudomonadati</taxon>
        <taxon>Pseudomonadota</taxon>
        <taxon>Alphaproteobacteria</taxon>
        <taxon>Rhodobacterales</taxon>
        <taxon>Rhodobacter group</taxon>
        <taxon>Paenirhodobacter</taxon>
    </lineage>
</organism>
<dbReference type="Gene3D" id="2.30.30.60">
    <property type="match status" value="1"/>
</dbReference>